<feature type="region of interest" description="Disordered" evidence="1">
    <location>
        <begin position="151"/>
        <end position="175"/>
    </location>
</feature>
<comment type="caution">
    <text evidence="2">The sequence shown here is derived from an EMBL/GenBank/DDBJ whole genome shotgun (WGS) entry which is preliminary data.</text>
</comment>
<dbReference type="Proteomes" id="UP000800235">
    <property type="component" value="Unassembled WGS sequence"/>
</dbReference>
<keyword evidence="3" id="KW-1185">Reference proteome</keyword>
<accession>A0A9P4NK95</accession>
<evidence type="ECO:0000313" key="2">
    <source>
        <dbReference type="EMBL" id="KAF2425505.1"/>
    </source>
</evidence>
<evidence type="ECO:0000313" key="3">
    <source>
        <dbReference type="Proteomes" id="UP000800235"/>
    </source>
</evidence>
<name>A0A9P4NK95_9PEZI</name>
<feature type="compositionally biased region" description="Basic and acidic residues" evidence="1">
    <location>
        <begin position="160"/>
        <end position="175"/>
    </location>
</feature>
<evidence type="ECO:0000256" key="1">
    <source>
        <dbReference type="SAM" id="MobiDB-lite"/>
    </source>
</evidence>
<dbReference type="AlphaFoldDB" id="A0A9P4NK95"/>
<gene>
    <name evidence="2" type="ORF">EJ08DRAFT_398158</name>
</gene>
<sequence>MPSHHQEEPISLPSLASWAPRFESMLSSVKDEMREEVSIARPSRSPFQNYREVTLGTNLARRISLASSTTLSREASPSDVDVYQVAALENRKHVVATRHVNGNTGSNSNFLESKDSRVVDRDGVFSGVVPRVDTQIRYLQISDPTPRWLPVQGPACTGRPADRRKENFTRQKTEN</sequence>
<reference evidence="2" key="1">
    <citation type="journal article" date="2020" name="Stud. Mycol.">
        <title>101 Dothideomycetes genomes: a test case for predicting lifestyles and emergence of pathogens.</title>
        <authorList>
            <person name="Haridas S."/>
            <person name="Albert R."/>
            <person name="Binder M."/>
            <person name="Bloem J."/>
            <person name="Labutti K."/>
            <person name="Salamov A."/>
            <person name="Andreopoulos B."/>
            <person name="Baker S."/>
            <person name="Barry K."/>
            <person name="Bills G."/>
            <person name="Bluhm B."/>
            <person name="Cannon C."/>
            <person name="Castanera R."/>
            <person name="Culley D."/>
            <person name="Daum C."/>
            <person name="Ezra D."/>
            <person name="Gonzalez J."/>
            <person name="Henrissat B."/>
            <person name="Kuo A."/>
            <person name="Liang C."/>
            <person name="Lipzen A."/>
            <person name="Lutzoni F."/>
            <person name="Magnuson J."/>
            <person name="Mondo S."/>
            <person name="Nolan M."/>
            <person name="Ohm R."/>
            <person name="Pangilinan J."/>
            <person name="Park H.-J."/>
            <person name="Ramirez L."/>
            <person name="Alfaro M."/>
            <person name="Sun H."/>
            <person name="Tritt A."/>
            <person name="Yoshinaga Y."/>
            <person name="Zwiers L.-H."/>
            <person name="Turgeon B."/>
            <person name="Goodwin S."/>
            <person name="Spatafora J."/>
            <person name="Crous P."/>
            <person name="Grigoriev I."/>
        </authorList>
    </citation>
    <scope>NUCLEOTIDE SEQUENCE</scope>
    <source>
        <strain evidence="2">CBS 130266</strain>
    </source>
</reference>
<organism evidence="2 3">
    <name type="scientific">Tothia fuscella</name>
    <dbReference type="NCBI Taxonomy" id="1048955"/>
    <lineage>
        <taxon>Eukaryota</taxon>
        <taxon>Fungi</taxon>
        <taxon>Dikarya</taxon>
        <taxon>Ascomycota</taxon>
        <taxon>Pezizomycotina</taxon>
        <taxon>Dothideomycetes</taxon>
        <taxon>Pleosporomycetidae</taxon>
        <taxon>Venturiales</taxon>
        <taxon>Cylindrosympodiaceae</taxon>
        <taxon>Tothia</taxon>
    </lineage>
</organism>
<dbReference type="EMBL" id="MU007069">
    <property type="protein sequence ID" value="KAF2425505.1"/>
    <property type="molecule type" value="Genomic_DNA"/>
</dbReference>
<protein>
    <submittedName>
        <fullName evidence="2">Uncharacterized protein</fullName>
    </submittedName>
</protein>
<proteinExistence type="predicted"/>